<dbReference type="Gene3D" id="1.10.287.110">
    <property type="entry name" value="DnaJ domain"/>
    <property type="match status" value="1"/>
</dbReference>
<feature type="compositionally biased region" description="Polar residues" evidence="1">
    <location>
        <begin position="240"/>
        <end position="250"/>
    </location>
</feature>
<feature type="compositionally biased region" description="Basic and acidic residues" evidence="1">
    <location>
        <begin position="253"/>
        <end position="269"/>
    </location>
</feature>
<protein>
    <recommendedName>
        <fullName evidence="2">J domain-containing protein</fullName>
    </recommendedName>
</protein>
<feature type="compositionally biased region" description="Low complexity" evidence="1">
    <location>
        <begin position="176"/>
        <end position="188"/>
    </location>
</feature>
<dbReference type="RefSeq" id="XP_016245292.1">
    <property type="nucleotide sequence ID" value="XM_016398101.1"/>
</dbReference>
<evidence type="ECO:0000313" key="3">
    <source>
        <dbReference type="EMBL" id="KIW25076.1"/>
    </source>
</evidence>
<dbReference type="EMBL" id="KN847045">
    <property type="protein sequence ID" value="KIW25076.1"/>
    <property type="molecule type" value="Genomic_DNA"/>
</dbReference>
<dbReference type="InterPro" id="IPR052594">
    <property type="entry name" value="J_domain-containing_protein"/>
</dbReference>
<feature type="compositionally biased region" description="Basic and acidic residues" evidence="1">
    <location>
        <begin position="124"/>
        <end position="169"/>
    </location>
</feature>
<reference evidence="3 4" key="1">
    <citation type="submission" date="2015-01" db="EMBL/GenBank/DDBJ databases">
        <title>The Genome Sequence of Cladophialophora immunda CBS83496.</title>
        <authorList>
            <consortium name="The Broad Institute Genomics Platform"/>
            <person name="Cuomo C."/>
            <person name="de Hoog S."/>
            <person name="Gorbushina A."/>
            <person name="Stielow B."/>
            <person name="Teixiera M."/>
            <person name="Abouelleil A."/>
            <person name="Chapman S.B."/>
            <person name="Priest M."/>
            <person name="Young S.K."/>
            <person name="Wortman J."/>
            <person name="Nusbaum C."/>
            <person name="Birren B."/>
        </authorList>
    </citation>
    <scope>NUCLEOTIDE SEQUENCE [LARGE SCALE GENOMIC DNA]</scope>
    <source>
        <strain evidence="3 4">CBS 83496</strain>
    </source>
</reference>
<feature type="domain" description="J" evidence="2">
    <location>
        <begin position="8"/>
        <end position="76"/>
    </location>
</feature>
<dbReference type="HOGENOM" id="CLU_407109_0_0_1"/>
<dbReference type="InterPro" id="IPR036869">
    <property type="entry name" value="J_dom_sf"/>
</dbReference>
<dbReference type="PROSITE" id="PS00636">
    <property type="entry name" value="DNAJ_1"/>
    <property type="match status" value="1"/>
</dbReference>
<feature type="compositionally biased region" description="Basic and acidic residues" evidence="1">
    <location>
        <begin position="189"/>
        <end position="217"/>
    </location>
</feature>
<feature type="compositionally biased region" description="Basic and acidic residues" evidence="1">
    <location>
        <begin position="276"/>
        <end position="287"/>
    </location>
</feature>
<dbReference type="PANTHER" id="PTHR44144">
    <property type="entry name" value="DNAJ HOMOLOG SUBFAMILY C MEMBER 9"/>
    <property type="match status" value="1"/>
</dbReference>
<gene>
    <name evidence="3" type="ORF">PV07_10748</name>
</gene>
<evidence type="ECO:0000256" key="1">
    <source>
        <dbReference type="SAM" id="MobiDB-lite"/>
    </source>
</evidence>
<dbReference type="PANTHER" id="PTHR44144:SF1">
    <property type="entry name" value="DNAJ HOMOLOG SUBFAMILY C MEMBER 9"/>
    <property type="match status" value="1"/>
</dbReference>
<dbReference type="AlphaFoldDB" id="A0A0D1ZBI0"/>
<dbReference type="Pfam" id="PF00226">
    <property type="entry name" value="DnaJ"/>
    <property type="match status" value="1"/>
</dbReference>
<dbReference type="InterPro" id="IPR001623">
    <property type="entry name" value="DnaJ_domain"/>
</dbReference>
<dbReference type="SUPFAM" id="SSF46565">
    <property type="entry name" value="Chaperone J-domain"/>
    <property type="match status" value="1"/>
</dbReference>
<dbReference type="STRING" id="569365.A0A0D1ZBI0"/>
<dbReference type="InterPro" id="IPR018253">
    <property type="entry name" value="DnaJ_domain_CS"/>
</dbReference>
<feature type="compositionally biased region" description="Basic and acidic residues" evidence="1">
    <location>
        <begin position="522"/>
        <end position="542"/>
    </location>
</feature>
<name>A0A0D1ZBI0_9EURO</name>
<sequence length="654" mass="76167">MASPIPPDPYVALGVSKEADLSTIRSAHRKLALKYHPDRIKDEALREKGKDEFQKIQEAYEILSDPARRQRYDDQVRLAELRKESMMRDPPPSSTTTRTYPMRPAPQAATSQPRDYNDQGNYFEEVRQPRDSYEYRDPYDDKPPRATSRKYAEFERRPAPPPKTSEKSRKPTGVWPGMPAAMAAGKFKAQAEKIRNSKADEKRNDKEKRRERTDKAQTRRPANFEGTDSDSDYTEIRPSMKSSRSKTTSAFDRPSERPRPSPRAERSRDLEEESFDEKWERHHEESKAYMAKANNRPSLDRNGSDAYQYWIGESKGSGRKSGSDNEKRPGSSKGRRTLPDDYFPPSFTKSTTSPSNLRAHVEERIPSRPTTRERERERERDHDRERERERERERDRDRGDHRRPPPGLHRSQTTPIPKVSSSRKDSAPAKGSNLKHGETTMHDSGYGSSSSPHTPEMREESPPRSGKSRYPSTTSTKYQIVDPDPDADDYGRAPRLREVYGEYDDRSHRRYHHSPEPIVVEPSRDSDRRKERPERPRVDTKKSRGAAMMQDFIPPSPTMRRSDSARYEERQSPRSPRDTPPISRNNSGREKSFGETLEDREPSRYTRPYPTDKVHITPRREPQYSQYEYREPDDRSRFRDAPRMTPRRPSVNAY</sequence>
<feature type="compositionally biased region" description="Basic and acidic residues" evidence="1">
    <location>
        <begin position="489"/>
        <end position="507"/>
    </location>
</feature>
<feature type="compositionally biased region" description="Basic and acidic residues" evidence="1">
    <location>
        <begin position="560"/>
        <end position="577"/>
    </location>
</feature>
<evidence type="ECO:0000313" key="4">
    <source>
        <dbReference type="Proteomes" id="UP000054466"/>
    </source>
</evidence>
<dbReference type="GO" id="GO:0031072">
    <property type="term" value="F:heat shock protein binding"/>
    <property type="evidence" value="ECO:0007669"/>
    <property type="project" value="TreeGrafter"/>
</dbReference>
<feature type="compositionally biased region" description="Low complexity" evidence="1">
    <location>
        <begin position="343"/>
        <end position="355"/>
    </location>
</feature>
<dbReference type="GeneID" id="27349942"/>
<dbReference type="PRINTS" id="PR00625">
    <property type="entry name" value="JDOMAIN"/>
</dbReference>
<feature type="compositionally biased region" description="Polar residues" evidence="1">
    <location>
        <begin position="108"/>
        <end position="120"/>
    </location>
</feature>
<dbReference type="Proteomes" id="UP000054466">
    <property type="component" value="Unassembled WGS sequence"/>
</dbReference>
<dbReference type="CDD" id="cd06257">
    <property type="entry name" value="DnaJ"/>
    <property type="match status" value="1"/>
</dbReference>
<dbReference type="OrthoDB" id="10250354at2759"/>
<dbReference type="GO" id="GO:0005634">
    <property type="term" value="C:nucleus"/>
    <property type="evidence" value="ECO:0007669"/>
    <property type="project" value="TreeGrafter"/>
</dbReference>
<dbReference type="VEuPathDB" id="FungiDB:PV07_10748"/>
<proteinExistence type="predicted"/>
<feature type="compositionally biased region" description="Basic and acidic residues" evidence="1">
    <location>
        <begin position="359"/>
        <end position="403"/>
    </location>
</feature>
<dbReference type="SMART" id="SM00271">
    <property type="entry name" value="DnaJ"/>
    <property type="match status" value="1"/>
</dbReference>
<feature type="compositionally biased region" description="Basic and acidic residues" evidence="1">
    <location>
        <begin position="587"/>
        <end position="642"/>
    </location>
</feature>
<dbReference type="GO" id="GO:0005737">
    <property type="term" value="C:cytoplasm"/>
    <property type="evidence" value="ECO:0007669"/>
    <property type="project" value="TreeGrafter"/>
</dbReference>
<organism evidence="3 4">
    <name type="scientific">Cladophialophora immunda</name>
    <dbReference type="NCBI Taxonomy" id="569365"/>
    <lineage>
        <taxon>Eukaryota</taxon>
        <taxon>Fungi</taxon>
        <taxon>Dikarya</taxon>
        <taxon>Ascomycota</taxon>
        <taxon>Pezizomycotina</taxon>
        <taxon>Eurotiomycetes</taxon>
        <taxon>Chaetothyriomycetidae</taxon>
        <taxon>Chaetothyriales</taxon>
        <taxon>Herpotrichiellaceae</taxon>
        <taxon>Cladophialophora</taxon>
    </lineage>
</organism>
<accession>A0A0D1ZBI0</accession>
<keyword evidence="4" id="KW-1185">Reference proteome</keyword>
<dbReference type="PROSITE" id="PS50076">
    <property type="entry name" value="DNAJ_2"/>
    <property type="match status" value="1"/>
</dbReference>
<evidence type="ECO:0000259" key="2">
    <source>
        <dbReference type="PROSITE" id="PS50076"/>
    </source>
</evidence>
<feature type="region of interest" description="Disordered" evidence="1">
    <location>
        <begin position="80"/>
        <end position="654"/>
    </location>
</feature>